<keyword evidence="2" id="KW-1185">Reference proteome</keyword>
<organism evidence="1 2">
    <name type="scientific">Microthyrium microscopicum</name>
    <dbReference type="NCBI Taxonomy" id="703497"/>
    <lineage>
        <taxon>Eukaryota</taxon>
        <taxon>Fungi</taxon>
        <taxon>Dikarya</taxon>
        <taxon>Ascomycota</taxon>
        <taxon>Pezizomycotina</taxon>
        <taxon>Dothideomycetes</taxon>
        <taxon>Dothideomycetes incertae sedis</taxon>
        <taxon>Microthyriales</taxon>
        <taxon>Microthyriaceae</taxon>
        <taxon>Microthyrium</taxon>
    </lineage>
</organism>
<reference evidence="1" key="1">
    <citation type="journal article" date="2020" name="Stud. Mycol.">
        <title>101 Dothideomycetes genomes: a test case for predicting lifestyles and emergence of pathogens.</title>
        <authorList>
            <person name="Haridas S."/>
            <person name="Albert R."/>
            <person name="Binder M."/>
            <person name="Bloem J."/>
            <person name="Labutti K."/>
            <person name="Salamov A."/>
            <person name="Andreopoulos B."/>
            <person name="Baker S."/>
            <person name="Barry K."/>
            <person name="Bills G."/>
            <person name="Bluhm B."/>
            <person name="Cannon C."/>
            <person name="Castanera R."/>
            <person name="Culley D."/>
            <person name="Daum C."/>
            <person name="Ezra D."/>
            <person name="Gonzalez J."/>
            <person name="Henrissat B."/>
            <person name="Kuo A."/>
            <person name="Liang C."/>
            <person name="Lipzen A."/>
            <person name="Lutzoni F."/>
            <person name="Magnuson J."/>
            <person name="Mondo S."/>
            <person name="Nolan M."/>
            <person name="Ohm R."/>
            <person name="Pangilinan J."/>
            <person name="Park H.-J."/>
            <person name="Ramirez L."/>
            <person name="Alfaro M."/>
            <person name="Sun H."/>
            <person name="Tritt A."/>
            <person name="Yoshinaga Y."/>
            <person name="Zwiers L.-H."/>
            <person name="Turgeon B."/>
            <person name="Goodwin S."/>
            <person name="Spatafora J."/>
            <person name="Crous P."/>
            <person name="Grigoriev I."/>
        </authorList>
    </citation>
    <scope>NUCLEOTIDE SEQUENCE</scope>
    <source>
        <strain evidence="1">CBS 115976</strain>
    </source>
</reference>
<dbReference type="AlphaFoldDB" id="A0A6A6UGD9"/>
<protein>
    <submittedName>
        <fullName evidence="1">Uncharacterized protein</fullName>
    </submittedName>
</protein>
<gene>
    <name evidence="1" type="ORF">BT63DRAFT_199949</name>
</gene>
<sequence>MVLQAKGEFTDKTGTRLGLDKKIYVHHIIIADAGRGMTMAPLMPLTSQCPAGASGTSHSGGMGGMGHMKSLNKRFPQGFNGATGNPAPSLMLAKGNEGDTTVFSSVNDTVKSGYWIGKDDPLLLMTEVVNYQNEPQEVYFTVDMDYLSFPSGPPKEYLDVRWGMLQVACSTTGLALRPPKDKPITFETPIYRAGADGYIVGAYPHLHDGALDMKIMVNGKAACSSDAIYGGDGGTTVDGQKWQTITGYSPCLGGIQVHKNDNISMIANYDLTKHRL</sequence>
<name>A0A6A6UGD9_9PEZI</name>
<evidence type="ECO:0000313" key="1">
    <source>
        <dbReference type="EMBL" id="KAF2670726.1"/>
    </source>
</evidence>
<proteinExistence type="predicted"/>
<dbReference type="Proteomes" id="UP000799302">
    <property type="component" value="Unassembled WGS sequence"/>
</dbReference>
<evidence type="ECO:0000313" key="2">
    <source>
        <dbReference type="Proteomes" id="UP000799302"/>
    </source>
</evidence>
<accession>A0A6A6UGD9</accession>
<dbReference type="EMBL" id="MU004233">
    <property type="protein sequence ID" value="KAF2670726.1"/>
    <property type="molecule type" value="Genomic_DNA"/>
</dbReference>